<proteinExistence type="predicted"/>
<protein>
    <submittedName>
        <fullName evidence="2">Uncharacterized protein</fullName>
    </submittedName>
</protein>
<reference evidence="2" key="1">
    <citation type="submission" date="2022-11" db="EMBL/GenBank/DDBJ databases">
        <title>Centuries of genome instability and evolution in soft-shell clam transmissible cancer (bioRxiv).</title>
        <authorList>
            <person name="Hart S.F.M."/>
            <person name="Yonemitsu M.A."/>
            <person name="Giersch R.M."/>
            <person name="Beal B.F."/>
            <person name="Arriagada G."/>
            <person name="Davis B.W."/>
            <person name="Ostrander E.A."/>
            <person name="Goff S.P."/>
            <person name="Metzger M.J."/>
        </authorList>
    </citation>
    <scope>NUCLEOTIDE SEQUENCE</scope>
    <source>
        <strain evidence="2">MELC-2E11</strain>
        <tissue evidence="2">Siphon/mantle</tissue>
    </source>
</reference>
<sequence length="91" mass="10240">MKANRKFTVFLRYCSSAVLLFWKDGMTAAQTEGFPAPPTLGEMTFPQSLHLPEIKGADKRLSTFAHFKTTRGLEGTNMVEIYDALHTETIE</sequence>
<feature type="signal peptide" evidence="1">
    <location>
        <begin position="1"/>
        <end position="29"/>
    </location>
</feature>
<evidence type="ECO:0000313" key="3">
    <source>
        <dbReference type="Proteomes" id="UP001164746"/>
    </source>
</evidence>
<evidence type="ECO:0000313" key="2">
    <source>
        <dbReference type="EMBL" id="WAR06602.1"/>
    </source>
</evidence>
<name>A0ABY7ECC4_MYAAR</name>
<feature type="chain" id="PRO_5046998277" evidence="1">
    <location>
        <begin position="30"/>
        <end position="91"/>
    </location>
</feature>
<accession>A0ABY7ECC4</accession>
<dbReference type="Proteomes" id="UP001164746">
    <property type="component" value="Chromosome 5"/>
</dbReference>
<evidence type="ECO:0000256" key="1">
    <source>
        <dbReference type="SAM" id="SignalP"/>
    </source>
</evidence>
<keyword evidence="3" id="KW-1185">Reference proteome</keyword>
<keyword evidence="1" id="KW-0732">Signal</keyword>
<dbReference type="EMBL" id="CP111016">
    <property type="protein sequence ID" value="WAR06602.1"/>
    <property type="molecule type" value="Genomic_DNA"/>
</dbReference>
<gene>
    <name evidence="2" type="ORF">MAR_021971</name>
</gene>
<organism evidence="2 3">
    <name type="scientific">Mya arenaria</name>
    <name type="common">Soft-shell clam</name>
    <dbReference type="NCBI Taxonomy" id="6604"/>
    <lineage>
        <taxon>Eukaryota</taxon>
        <taxon>Metazoa</taxon>
        <taxon>Spiralia</taxon>
        <taxon>Lophotrochozoa</taxon>
        <taxon>Mollusca</taxon>
        <taxon>Bivalvia</taxon>
        <taxon>Autobranchia</taxon>
        <taxon>Heteroconchia</taxon>
        <taxon>Euheterodonta</taxon>
        <taxon>Imparidentia</taxon>
        <taxon>Neoheterodontei</taxon>
        <taxon>Myida</taxon>
        <taxon>Myoidea</taxon>
        <taxon>Myidae</taxon>
        <taxon>Mya</taxon>
    </lineage>
</organism>